<name>A0A8T4KRK7_9ARCH</name>
<dbReference type="AlphaFoldDB" id="A0A8T4KRK7"/>
<reference evidence="1" key="1">
    <citation type="submission" date="2021-03" db="EMBL/GenBank/DDBJ databases">
        <authorList>
            <person name="Jaffe A."/>
        </authorList>
    </citation>
    <scope>NUCLEOTIDE SEQUENCE</scope>
    <source>
        <strain evidence="1">RIFCSPHIGHO2_01_FULL_AR10_44_11</strain>
    </source>
</reference>
<evidence type="ECO:0000313" key="1">
    <source>
        <dbReference type="EMBL" id="MBS3057653.1"/>
    </source>
</evidence>
<protein>
    <submittedName>
        <fullName evidence="1">Uncharacterized protein</fullName>
    </submittedName>
</protein>
<dbReference type="Proteomes" id="UP000677687">
    <property type="component" value="Unassembled WGS sequence"/>
</dbReference>
<dbReference type="EMBL" id="JAGVWD010000051">
    <property type="protein sequence ID" value="MBS3057653.1"/>
    <property type="molecule type" value="Genomic_DNA"/>
</dbReference>
<gene>
    <name evidence="1" type="ORF">J4415_03435</name>
</gene>
<evidence type="ECO:0000313" key="2">
    <source>
        <dbReference type="Proteomes" id="UP000677687"/>
    </source>
</evidence>
<proteinExistence type="predicted"/>
<accession>A0A8T4KRK7</accession>
<comment type="caution">
    <text evidence="1">The sequence shown here is derived from an EMBL/GenBank/DDBJ whole genome shotgun (WGS) entry which is preliminary data.</text>
</comment>
<reference evidence="1" key="2">
    <citation type="submission" date="2021-05" db="EMBL/GenBank/DDBJ databases">
        <title>Protein family content uncovers lineage relationships and bacterial pathway maintenance mechanisms in DPANN archaea.</title>
        <authorList>
            <person name="Castelle C.J."/>
            <person name="Meheust R."/>
            <person name="Jaffe A.L."/>
            <person name="Seitz K."/>
            <person name="Gong X."/>
            <person name="Baker B.J."/>
            <person name="Banfield J.F."/>
        </authorList>
    </citation>
    <scope>NUCLEOTIDE SEQUENCE</scope>
    <source>
        <strain evidence="1">RIFCSPHIGHO2_01_FULL_AR10_44_11</strain>
    </source>
</reference>
<sequence>MAKRAILAMAVAAFAVLFSASALADWSVSLEYNRYYNYPYSNTSSYYGGSAYPYTYGSSYYGGYYYPSSYSTSSYYSGYGNTRYSDTTTYIPDDYSNYSYWRYFLFPNMSYGRAARAIYDTTYPSATSSFTGYANVASTATYCAYVSGC</sequence>
<organism evidence="1 2">
    <name type="scientific">Candidatus Iainarchaeum sp</name>
    <dbReference type="NCBI Taxonomy" id="3101447"/>
    <lineage>
        <taxon>Archaea</taxon>
        <taxon>Candidatus Iainarchaeota</taxon>
        <taxon>Candidatus Iainarchaeia</taxon>
        <taxon>Candidatus Iainarchaeales</taxon>
        <taxon>Candidatus Iainarchaeaceae</taxon>
        <taxon>Candidatus Iainarchaeum</taxon>
    </lineage>
</organism>